<dbReference type="Proteomes" id="UP000290287">
    <property type="component" value="Unassembled WGS sequence"/>
</dbReference>
<dbReference type="AlphaFoldDB" id="A0A4Q0YRA1"/>
<dbReference type="GO" id="GO:0008233">
    <property type="term" value="F:peptidase activity"/>
    <property type="evidence" value="ECO:0007669"/>
    <property type="project" value="InterPro"/>
</dbReference>
<dbReference type="GO" id="GO:0005524">
    <property type="term" value="F:ATP binding"/>
    <property type="evidence" value="ECO:0007669"/>
    <property type="project" value="InterPro"/>
</dbReference>
<dbReference type="GO" id="GO:0006508">
    <property type="term" value="P:proteolysis"/>
    <property type="evidence" value="ECO:0007669"/>
    <property type="project" value="InterPro"/>
</dbReference>
<proteinExistence type="predicted"/>
<organism evidence="2 3">
    <name type="scientific">Veronia nyctiphanis</name>
    <dbReference type="NCBI Taxonomy" id="1278244"/>
    <lineage>
        <taxon>Bacteria</taxon>
        <taxon>Pseudomonadati</taxon>
        <taxon>Pseudomonadota</taxon>
        <taxon>Gammaproteobacteria</taxon>
        <taxon>Vibrionales</taxon>
        <taxon>Vibrionaceae</taxon>
        <taxon>Veronia</taxon>
    </lineage>
</organism>
<sequence length="130" mass="14481">MSSAKTKVILQSENAECGNACLAMIANKYGIDVSLPQLRKLNPTSIDAGVSIRQISETAQMLGLDTSAVKYDTNQPEELDLPCILHWGATILLCLIRCQKTKLQYSTPDLENAPTLVTNFRRWQQALRWS</sequence>
<evidence type="ECO:0000259" key="1">
    <source>
        <dbReference type="PROSITE" id="PS50990"/>
    </source>
</evidence>
<dbReference type="InterPro" id="IPR005074">
    <property type="entry name" value="Peptidase_C39"/>
</dbReference>
<comment type="caution">
    <text evidence="2">The sequence shown here is derived from an EMBL/GenBank/DDBJ whole genome shotgun (WGS) entry which is preliminary data.</text>
</comment>
<dbReference type="OrthoDB" id="6828292at2"/>
<feature type="domain" description="Peptidase C39" evidence="1">
    <location>
        <begin position="11"/>
        <end position="130"/>
    </location>
</feature>
<dbReference type="Pfam" id="PF03412">
    <property type="entry name" value="Peptidase_C39"/>
    <property type="match status" value="1"/>
</dbReference>
<evidence type="ECO:0000313" key="2">
    <source>
        <dbReference type="EMBL" id="RXJ73700.1"/>
    </source>
</evidence>
<dbReference type="PROSITE" id="PS50990">
    <property type="entry name" value="PEPTIDASE_C39"/>
    <property type="match status" value="1"/>
</dbReference>
<name>A0A4Q0YRA1_9GAMM</name>
<reference evidence="2 3" key="1">
    <citation type="submission" date="2017-10" db="EMBL/GenBank/DDBJ databases">
        <title>Nyctiphanis sp. nov., isolated from the stomach of the euphausiid Nyctiphanes simplex (Hansen, 1911) in the Gulf of California.</title>
        <authorList>
            <person name="Gomez-Gil B."/>
            <person name="Aguilar-Mendez M."/>
            <person name="Lopez-Cortes A."/>
            <person name="Gomez-Gutierrez J."/>
            <person name="Roque A."/>
            <person name="Lang E."/>
            <person name="Gonzalez-Castillo A."/>
        </authorList>
    </citation>
    <scope>NUCLEOTIDE SEQUENCE [LARGE SCALE GENOMIC DNA]</scope>
    <source>
        <strain evidence="2 3">CAIM 600</strain>
    </source>
</reference>
<accession>A0A4Q0YRA1</accession>
<protein>
    <recommendedName>
        <fullName evidence="1">Peptidase C39 domain-containing protein</fullName>
    </recommendedName>
</protein>
<dbReference type="EMBL" id="PEIB01000007">
    <property type="protein sequence ID" value="RXJ73700.1"/>
    <property type="molecule type" value="Genomic_DNA"/>
</dbReference>
<keyword evidence="3" id="KW-1185">Reference proteome</keyword>
<gene>
    <name evidence="2" type="ORF">CS022_08140</name>
</gene>
<evidence type="ECO:0000313" key="3">
    <source>
        <dbReference type="Proteomes" id="UP000290287"/>
    </source>
</evidence>
<dbReference type="GO" id="GO:0016020">
    <property type="term" value="C:membrane"/>
    <property type="evidence" value="ECO:0007669"/>
    <property type="project" value="InterPro"/>
</dbReference>
<dbReference type="Gene3D" id="3.90.70.10">
    <property type="entry name" value="Cysteine proteinases"/>
    <property type="match status" value="1"/>
</dbReference>